<accession>A0A2A8D5U2</accession>
<evidence type="ECO:0000259" key="3">
    <source>
        <dbReference type="Pfam" id="PF00675"/>
    </source>
</evidence>
<dbReference type="EMBL" id="PDEV01000002">
    <property type="protein sequence ID" value="PEN16362.1"/>
    <property type="molecule type" value="Genomic_DNA"/>
</dbReference>
<dbReference type="Gene3D" id="3.30.830.10">
    <property type="entry name" value="Metalloenzyme, LuxS/M16 peptidase-like"/>
    <property type="match status" value="2"/>
</dbReference>
<dbReference type="Pfam" id="PF05193">
    <property type="entry name" value="Peptidase_M16_C"/>
    <property type="match status" value="1"/>
</dbReference>
<comment type="caution">
    <text evidence="5">The sequence shown here is derived from an EMBL/GenBank/DDBJ whole genome shotgun (WGS) entry which is preliminary data.</text>
</comment>
<feature type="domain" description="Peptidase M16 N-terminal" evidence="3">
    <location>
        <begin position="43"/>
        <end position="190"/>
    </location>
</feature>
<dbReference type="Proteomes" id="UP000219947">
    <property type="component" value="Unassembled WGS sequence"/>
</dbReference>
<dbReference type="GO" id="GO:0006508">
    <property type="term" value="P:proteolysis"/>
    <property type="evidence" value="ECO:0007669"/>
    <property type="project" value="InterPro"/>
</dbReference>
<dbReference type="GO" id="GO:0046872">
    <property type="term" value="F:metal ion binding"/>
    <property type="evidence" value="ECO:0007669"/>
    <property type="project" value="InterPro"/>
</dbReference>
<comment type="similarity">
    <text evidence="1 2">Belongs to the peptidase M16 family.</text>
</comment>
<gene>
    <name evidence="5" type="ORF">CRM92_06720</name>
</gene>
<protein>
    <submittedName>
        <fullName evidence="5">Insulinase family protein</fullName>
    </submittedName>
</protein>
<dbReference type="RefSeq" id="WP_048778701.1">
    <property type="nucleotide sequence ID" value="NZ_CAURLQ010000037.1"/>
</dbReference>
<dbReference type="Pfam" id="PF00675">
    <property type="entry name" value="Peptidase_M16"/>
    <property type="match status" value="1"/>
</dbReference>
<dbReference type="InterPro" id="IPR001431">
    <property type="entry name" value="Pept_M16_Zn_BS"/>
</dbReference>
<sequence length="443" mass="48695">MPISLPVARDEITAELDYERGRLVYEGVNGNEVRRSILPGGVRVITERMPGTRGVSLGFWVGVGSRDEAPGMLGSTHFLEHLLFKGTPSRTAFDIAQAFDAVGGESNALTAKEHTCYYARVLDDDTPMAVDVLADMVSNALLDPEHLEQERGVILEEIAMDQDDPTDVAFENFVEQLMGQNPLGRPIGGTPQEIMQVSRDAVWEHYKQYYTPDRLVISAAGSLEHSHIVNLVLDALTRFGWNLLEGVAPVPRRVRTESGIVPFSKLHEVQKGFEQTNIVMGCPSIIAGDERRYAMSVLSSAFGSGMSSRLFQEIREKRGLAYSTFAFSGAYSDAGYFGMYAGCLPAKTEQVCELLQYEFDKLVSAGITEEELSKVCGQLAGSTVLGSEDSGSRMSRLGRAELDSGKFTSTDELLEKIRAVTLDDVHDLARYLGEQQMITTIVR</sequence>
<evidence type="ECO:0000313" key="5">
    <source>
        <dbReference type="EMBL" id="PEN16362.1"/>
    </source>
</evidence>
<dbReference type="InterPro" id="IPR050361">
    <property type="entry name" value="MPP/UQCRC_Complex"/>
</dbReference>
<dbReference type="InterPro" id="IPR011249">
    <property type="entry name" value="Metalloenz_LuxS/M16"/>
</dbReference>
<dbReference type="GO" id="GO:0004222">
    <property type="term" value="F:metalloendopeptidase activity"/>
    <property type="evidence" value="ECO:0007669"/>
    <property type="project" value="InterPro"/>
</dbReference>
<feature type="domain" description="Peptidase M16 C-terminal" evidence="4">
    <location>
        <begin position="197"/>
        <end position="377"/>
    </location>
</feature>
<name>A0A2A8D5U2_9MICC</name>
<reference evidence="5" key="1">
    <citation type="submission" date="2017-10" db="EMBL/GenBank/DDBJ databases">
        <title>Kefir isolates.</title>
        <authorList>
            <person name="Kim Y."/>
            <person name="Blasche S."/>
        </authorList>
    </citation>
    <scope>NUCLEOTIDE SEQUENCE [LARGE SCALE GENOMIC DNA]</scope>
    <source>
        <strain evidence="5">OG2-2</strain>
    </source>
</reference>
<dbReference type="SUPFAM" id="SSF63411">
    <property type="entry name" value="LuxS/MPP-like metallohydrolase"/>
    <property type="match status" value="2"/>
</dbReference>
<evidence type="ECO:0000256" key="2">
    <source>
        <dbReference type="RuleBase" id="RU004447"/>
    </source>
</evidence>
<evidence type="ECO:0000313" key="6">
    <source>
        <dbReference type="Proteomes" id="UP000219947"/>
    </source>
</evidence>
<evidence type="ECO:0000256" key="1">
    <source>
        <dbReference type="ARBA" id="ARBA00007261"/>
    </source>
</evidence>
<dbReference type="PANTHER" id="PTHR11851:SF49">
    <property type="entry name" value="MITOCHONDRIAL-PROCESSING PEPTIDASE SUBUNIT ALPHA"/>
    <property type="match status" value="1"/>
</dbReference>
<dbReference type="InterPro" id="IPR011765">
    <property type="entry name" value="Pept_M16_N"/>
</dbReference>
<organism evidence="5 6">
    <name type="scientific">Rothia dentocariosa</name>
    <dbReference type="NCBI Taxonomy" id="2047"/>
    <lineage>
        <taxon>Bacteria</taxon>
        <taxon>Bacillati</taxon>
        <taxon>Actinomycetota</taxon>
        <taxon>Actinomycetes</taxon>
        <taxon>Micrococcales</taxon>
        <taxon>Micrococcaceae</taxon>
        <taxon>Rothia</taxon>
    </lineage>
</organism>
<dbReference type="InterPro" id="IPR007863">
    <property type="entry name" value="Peptidase_M16_C"/>
</dbReference>
<dbReference type="PANTHER" id="PTHR11851">
    <property type="entry name" value="METALLOPROTEASE"/>
    <property type="match status" value="1"/>
</dbReference>
<evidence type="ECO:0000259" key="4">
    <source>
        <dbReference type="Pfam" id="PF05193"/>
    </source>
</evidence>
<dbReference type="AlphaFoldDB" id="A0A2A8D5U2"/>
<dbReference type="PROSITE" id="PS00143">
    <property type="entry name" value="INSULINASE"/>
    <property type="match status" value="1"/>
</dbReference>
<keyword evidence="6" id="KW-1185">Reference proteome</keyword>
<proteinExistence type="inferred from homology"/>